<dbReference type="EMBL" id="SJPN01000006">
    <property type="protein sequence ID" value="TWT98355.1"/>
    <property type="molecule type" value="Genomic_DNA"/>
</dbReference>
<dbReference type="PROSITE" id="PS50110">
    <property type="entry name" value="RESPONSE_REGULATORY"/>
    <property type="match status" value="1"/>
</dbReference>
<evidence type="ECO:0000256" key="1">
    <source>
        <dbReference type="PROSITE-ProRule" id="PRU00169"/>
    </source>
</evidence>
<accession>A0A5C6AGP0</accession>
<feature type="modified residue" description="4-aspartylphosphate" evidence="1">
    <location>
        <position position="73"/>
    </location>
</feature>
<name>A0A5C6AGP0_9BACT</name>
<dbReference type="GO" id="GO:0000160">
    <property type="term" value="P:phosphorelay signal transduction system"/>
    <property type="evidence" value="ECO:0007669"/>
    <property type="project" value="InterPro"/>
</dbReference>
<keyword evidence="4" id="KW-1185">Reference proteome</keyword>
<dbReference type="RefSeq" id="WP_231742264.1">
    <property type="nucleotide sequence ID" value="NZ_SJPN01000006.1"/>
</dbReference>
<dbReference type="InterPro" id="IPR001789">
    <property type="entry name" value="Sig_transdc_resp-reg_receiver"/>
</dbReference>
<dbReference type="PANTHER" id="PTHR44520:SF2">
    <property type="entry name" value="RESPONSE REGULATOR RCP1"/>
    <property type="match status" value="1"/>
</dbReference>
<keyword evidence="1" id="KW-0597">Phosphoprotein</keyword>
<dbReference type="Gene3D" id="3.40.50.2300">
    <property type="match status" value="1"/>
</dbReference>
<dbReference type="Proteomes" id="UP000320176">
    <property type="component" value="Unassembled WGS sequence"/>
</dbReference>
<dbReference type="PANTHER" id="PTHR44520">
    <property type="entry name" value="RESPONSE REGULATOR RCP1-RELATED"/>
    <property type="match status" value="1"/>
</dbReference>
<proteinExistence type="predicted"/>
<reference evidence="3 4" key="1">
    <citation type="submission" date="2019-02" db="EMBL/GenBank/DDBJ databases">
        <title>Deep-cultivation of Planctomycetes and their phenomic and genomic characterization uncovers novel biology.</title>
        <authorList>
            <person name="Wiegand S."/>
            <person name="Jogler M."/>
            <person name="Boedeker C."/>
            <person name="Pinto D."/>
            <person name="Vollmers J."/>
            <person name="Rivas-Marin E."/>
            <person name="Kohn T."/>
            <person name="Peeters S.H."/>
            <person name="Heuer A."/>
            <person name="Rast P."/>
            <person name="Oberbeckmann S."/>
            <person name="Bunk B."/>
            <person name="Jeske O."/>
            <person name="Meyerdierks A."/>
            <person name="Storesund J.E."/>
            <person name="Kallscheuer N."/>
            <person name="Luecker S."/>
            <person name="Lage O.M."/>
            <person name="Pohl T."/>
            <person name="Merkel B.J."/>
            <person name="Hornburger P."/>
            <person name="Mueller R.-W."/>
            <person name="Bruemmer F."/>
            <person name="Labrenz M."/>
            <person name="Spormann A.M."/>
            <person name="Op Den Camp H."/>
            <person name="Overmann J."/>
            <person name="Amann R."/>
            <person name="Jetten M.S.M."/>
            <person name="Mascher T."/>
            <person name="Medema M.H."/>
            <person name="Devos D.P."/>
            <person name="Kaster A.-K."/>
            <person name="Ovreas L."/>
            <person name="Rohde M."/>
            <person name="Galperin M.Y."/>
            <person name="Jogler C."/>
        </authorList>
    </citation>
    <scope>NUCLEOTIDE SEQUENCE [LARGE SCALE GENOMIC DNA]</scope>
    <source>
        <strain evidence="3 4">Pla52n</strain>
    </source>
</reference>
<dbReference type="CDD" id="cd17557">
    <property type="entry name" value="REC_Rcp-like"/>
    <property type="match status" value="1"/>
</dbReference>
<dbReference type="InterPro" id="IPR052893">
    <property type="entry name" value="TCS_response_regulator"/>
</dbReference>
<dbReference type="InterPro" id="IPR011006">
    <property type="entry name" value="CheY-like_superfamily"/>
</dbReference>
<evidence type="ECO:0000313" key="4">
    <source>
        <dbReference type="Proteomes" id="UP000320176"/>
    </source>
</evidence>
<protein>
    <submittedName>
        <fullName evidence="3">Response regulator rcp1</fullName>
    </submittedName>
</protein>
<evidence type="ECO:0000259" key="2">
    <source>
        <dbReference type="PROSITE" id="PS50110"/>
    </source>
</evidence>
<dbReference type="Pfam" id="PF00072">
    <property type="entry name" value="Response_reg"/>
    <property type="match status" value="1"/>
</dbReference>
<dbReference type="AlphaFoldDB" id="A0A5C6AGP0"/>
<organism evidence="3 4">
    <name type="scientific">Stieleria varia</name>
    <dbReference type="NCBI Taxonomy" id="2528005"/>
    <lineage>
        <taxon>Bacteria</taxon>
        <taxon>Pseudomonadati</taxon>
        <taxon>Planctomycetota</taxon>
        <taxon>Planctomycetia</taxon>
        <taxon>Pirellulales</taxon>
        <taxon>Pirellulaceae</taxon>
        <taxon>Stieleria</taxon>
    </lineage>
</organism>
<gene>
    <name evidence="3" type="primary">rcp1_3</name>
    <name evidence="3" type="ORF">Pla52n_48670</name>
</gene>
<dbReference type="SMART" id="SM00448">
    <property type="entry name" value="REC"/>
    <property type="match status" value="1"/>
</dbReference>
<sequence length="153" mass="17532">MPEPKERILSPHLLTFLLVEDDDNHAHLVMRSLQKARVQNRVFRVSDGAEALAFLRSEGDFADTPHPDVVLLDLNLPKLSGHEVLAIIKQDEHLKTIPVVVMTTSDAESDRVKAYEHHANSYVVKPLDFDRFRELVRDLCLYWGVWNEPPEGE</sequence>
<dbReference type="SUPFAM" id="SSF52172">
    <property type="entry name" value="CheY-like"/>
    <property type="match status" value="1"/>
</dbReference>
<feature type="domain" description="Response regulatory" evidence="2">
    <location>
        <begin position="15"/>
        <end position="140"/>
    </location>
</feature>
<evidence type="ECO:0000313" key="3">
    <source>
        <dbReference type="EMBL" id="TWT98355.1"/>
    </source>
</evidence>
<comment type="caution">
    <text evidence="3">The sequence shown here is derived from an EMBL/GenBank/DDBJ whole genome shotgun (WGS) entry which is preliminary data.</text>
</comment>